<keyword evidence="1" id="KW-0472">Membrane</keyword>
<sequence length="181" mass="20574">MIFSKDQWVKWFVLALGSLIFLIVLTQIGYAGTNRDSYLERVKEGKLYYNVHPSFADEQKMQPEVAEKLLTSWNGVADKLNSIISVKDWKLVSSGDLDLELTNGLPDQEVSTFNEALFSDQRKSELQKGDLYPGALISPNEDRVILFWEKFDGSAVYLHIDSKTDSDGSRTWFVNGEVSRI</sequence>
<gene>
    <name evidence="2" type="ORF">DFP98_14341</name>
</gene>
<accession>A0A3D9I0V6</accession>
<dbReference type="Proteomes" id="UP000256977">
    <property type="component" value="Unassembled WGS sequence"/>
</dbReference>
<comment type="caution">
    <text evidence="2">The sequence shown here is derived from an EMBL/GenBank/DDBJ whole genome shotgun (WGS) entry which is preliminary data.</text>
</comment>
<organism evidence="2 3">
    <name type="scientific">Cohnella phaseoli</name>
    <dbReference type="NCBI Taxonomy" id="456490"/>
    <lineage>
        <taxon>Bacteria</taxon>
        <taxon>Bacillati</taxon>
        <taxon>Bacillota</taxon>
        <taxon>Bacilli</taxon>
        <taxon>Bacillales</taxon>
        <taxon>Paenibacillaceae</taxon>
        <taxon>Cohnella</taxon>
    </lineage>
</organism>
<evidence type="ECO:0000313" key="2">
    <source>
        <dbReference type="EMBL" id="RED55397.1"/>
    </source>
</evidence>
<protein>
    <submittedName>
        <fullName evidence="2">Uncharacterized protein</fullName>
    </submittedName>
</protein>
<reference evidence="2 3" key="1">
    <citation type="submission" date="2018-07" db="EMBL/GenBank/DDBJ databases">
        <title>Genomic Encyclopedia of Type Strains, Phase III (KMG-III): the genomes of soil and plant-associated and newly described type strains.</title>
        <authorList>
            <person name="Whitman W."/>
        </authorList>
    </citation>
    <scope>NUCLEOTIDE SEQUENCE [LARGE SCALE GENOMIC DNA]</scope>
    <source>
        <strain evidence="2 3">CECT 7287</strain>
    </source>
</reference>
<dbReference type="OrthoDB" id="2680301at2"/>
<dbReference type="AlphaFoldDB" id="A0A3D9I0V6"/>
<dbReference type="EMBL" id="QRDZ01000043">
    <property type="protein sequence ID" value="RED55397.1"/>
    <property type="molecule type" value="Genomic_DNA"/>
</dbReference>
<dbReference type="RefSeq" id="WP_116065194.1">
    <property type="nucleotide sequence ID" value="NZ_QRDZ01000043.1"/>
</dbReference>
<keyword evidence="1" id="KW-1133">Transmembrane helix</keyword>
<evidence type="ECO:0000313" key="3">
    <source>
        <dbReference type="Proteomes" id="UP000256977"/>
    </source>
</evidence>
<keyword evidence="3" id="KW-1185">Reference proteome</keyword>
<keyword evidence="1" id="KW-0812">Transmembrane</keyword>
<evidence type="ECO:0000256" key="1">
    <source>
        <dbReference type="SAM" id="Phobius"/>
    </source>
</evidence>
<proteinExistence type="predicted"/>
<name>A0A3D9I0V6_9BACL</name>
<feature type="transmembrane region" description="Helical" evidence="1">
    <location>
        <begin position="12"/>
        <end position="33"/>
    </location>
</feature>